<evidence type="ECO:0000313" key="2">
    <source>
        <dbReference type="EMBL" id="KRN67576.1"/>
    </source>
</evidence>
<keyword evidence="1" id="KW-0472">Membrane</keyword>
<keyword evidence="1" id="KW-0812">Transmembrane</keyword>
<comment type="caution">
    <text evidence="2">The sequence shown here is derived from an EMBL/GenBank/DDBJ whole genome shotgun (WGS) entry which is preliminary data.</text>
</comment>
<feature type="transmembrane region" description="Helical" evidence="1">
    <location>
        <begin position="188"/>
        <end position="208"/>
    </location>
</feature>
<protein>
    <recommendedName>
        <fullName evidence="4">Beta-carotene 15,15'-monooxygenase</fullName>
    </recommendedName>
</protein>
<evidence type="ECO:0000256" key="1">
    <source>
        <dbReference type="SAM" id="Phobius"/>
    </source>
</evidence>
<name>A0A0R2IR37_9LACO</name>
<feature type="transmembrane region" description="Helical" evidence="1">
    <location>
        <begin position="283"/>
        <end position="302"/>
    </location>
</feature>
<feature type="transmembrane region" description="Helical" evidence="1">
    <location>
        <begin position="109"/>
        <end position="131"/>
    </location>
</feature>
<feature type="transmembrane region" description="Helical" evidence="1">
    <location>
        <begin position="137"/>
        <end position="162"/>
    </location>
</feature>
<dbReference type="STRING" id="319652.IV80_GL000118"/>
<dbReference type="EMBL" id="JQBR01000001">
    <property type="protein sequence ID" value="KRN67576.1"/>
    <property type="molecule type" value="Genomic_DNA"/>
</dbReference>
<sequence length="333" mass="36654">MIKLGTHPHSDEEDDGMKTLEHYLDSKFAALPDTAETRRTKTDLLAKMTTRYDELLGLGKNENEALGTVISEFDSVESLFEGITPTNAPPGDEMTQSEAEAFWRSTKRLAVAIAGGILSIAIGAGLMVALLPTSLNWLGVLLLIFGLIIGISAFIVVGLAHVRVKVPLDKRVLSTQIKVLAKDRQQDYSSSFTIALVGGVALCLFALFPPILQTIWSAESFGLLSVAAFIWILGSGLFAIVYGSMVYAGYSRLARADVFYAVTDPDDRMLTELKQRNPKLHGFLYQLYWPLVFVAYLLFSFVFGFWTLSWLIFPIAGVLFAGIRNYALQIPKG</sequence>
<gene>
    <name evidence="2" type="ORF">IV80_GL000118</name>
</gene>
<dbReference type="AlphaFoldDB" id="A0A0R2IR37"/>
<accession>A0A0R2IR37</accession>
<evidence type="ECO:0000313" key="3">
    <source>
        <dbReference type="Proteomes" id="UP000051568"/>
    </source>
</evidence>
<dbReference type="Proteomes" id="UP000051568">
    <property type="component" value="Unassembled WGS sequence"/>
</dbReference>
<organism evidence="2 3">
    <name type="scientific">Pediococcus cellicola</name>
    <dbReference type="NCBI Taxonomy" id="319652"/>
    <lineage>
        <taxon>Bacteria</taxon>
        <taxon>Bacillati</taxon>
        <taxon>Bacillota</taxon>
        <taxon>Bacilli</taxon>
        <taxon>Lactobacillales</taxon>
        <taxon>Lactobacillaceae</taxon>
        <taxon>Pediococcus</taxon>
    </lineage>
</organism>
<feature type="transmembrane region" description="Helical" evidence="1">
    <location>
        <begin position="308"/>
        <end position="327"/>
    </location>
</feature>
<keyword evidence="3" id="KW-1185">Reference proteome</keyword>
<reference evidence="2 3" key="1">
    <citation type="journal article" date="2015" name="Genome Announc.">
        <title>Expanding the biotechnology potential of lactobacilli through comparative genomics of 213 strains and associated genera.</title>
        <authorList>
            <person name="Sun Z."/>
            <person name="Harris H.M."/>
            <person name="McCann A."/>
            <person name="Guo C."/>
            <person name="Argimon S."/>
            <person name="Zhang W."/>
            <person name="Yang X."/>
            <person name="Jeffery I.B."/>
            <person name="Cooney J.C."/>
            <person name="Kagawa T.F."/>
            <person name="Liu W."/>
            <person name="Song Y."/>
            <person name="Salvetti E."/>
            <person name="Wrobel A."/>
            <person name="Rasinkangas P."/>
            <person name="Parkhill J."/>
            <person name="Rea M.C."/>
            <person name="O'Sullivan O."/>
            <person name="Ritari J."/>
            <person name="Douillard F.P."/>
            <person name="Paul Ross R."/>
            <person name="Yang R."/>
            <person name="Briner A.E."/>
            <person name="Felis G.E."/>
            <person name="de Vos W.M."/>
            <person name="Barrangou R."/>
            <person name="Klaenhammer T.R."/>
            <person name="Caufield P.W."/>
            <person name="Cui Y."/>
            <person name="Zhang H."/>
            <person name="O'Toole P.W."/>
        </authorList>
    </citation>
    <scope>NUCLEOTIDE SEQUENCE [LARGE SCALE GENOMIC DNA]</scope>
    <source>
        <strain evidence="2 3">DSM 17757</strain>
    </source>
</reference>
<feature type="transmembrane region" description="Helical" evidence="1">
    <location>
        <begin position="228"/>
        <end position="250"/>
    </location>
</feature>
<keyword evidence="1" id="KW-1133">Transmembrane helix</keyword>
<dbReference type="PATRIC" id="fig|319652.3.peg.120"/>
<evidence type="ECO:0008006" key="4">
    <source>
        <dbReference type="Google" id="ProtNLM"/>
    </source>
</evidence>
<proteinExistence type="predicted"/>